<dbReference type="STRING" id="634500.EbC_31140"/>
<dbReference type="GO" id="GO:0003700">
    <property type="term" value="F:DNA-binding transcription factor activity"/>
    <property type="evidence" value="ECO:0007669"/>
    <property type="project" value="InterPro"/>
</dbReference>
<dbReference type="Gene3D" id="1.10.10.60">
    <property type="entry name" value="Homeodomain-like"/>
    <property type="match status" value="1"/>
</dbReference>
<proteinExistence type="predicted"/>
<dbReference type="SUPFAM" id="SSF46689">
    <property type="entry name" value="Homeodomain-like"/>
    <property type="match status" value="1"/>
</dbReference>
<dbReference type="PROSITE" id="PS01124">
    <property type="entry name" value="HTH_ARAC_FAMILY_2"/>
    <property type="match status" value="1"/>
</dbReference>
<dbReference type="InterPro" id="IPR018062">
    <property type="entry name" value="HTH_AraC-typ_CS"/>
</dbReference>
<keyword evidence="2" id="KW-0805">Transcription regulation</keyword>
<dbReference type="FunFam" id="1.10.10.60:FF:000132">
    <property type="entry name" value="AraC family transcriptional regulator"/>
    <property type="match status" value="1"/>
</dbReference>
<dbReference type="eggNOG" id="COG1917">
    <property type="taxonomic scope" value="Bacteria"/>
</dbReference>
<keyword evidence="3" id="KW-0238">DNA-binding</keyword>
<evidence type="ECO:0000256" key="2">
    <source>
        <dbReference type="ARBA" id="ARBA00023015"/>
    </source>
</evidence>
<dbReference type="SMART" id="SM00342">
    <property type="entry name" value="HTH_ARAC"/>
    <property type="match status" value="1"/>
</dbReference>
<dbReference type="PROSITE" id="PS00041">
    <property type="entry name" value="HTH_ARAC_FAMILY_1"/>
    <property type="match status" value="1"/>
</dbReference>
<dbReference type="KEGG" id="ebi:EbC_31140"/>
<dbReference type="AlphaFoldDB" id="D8MUY8"/>
<evidence type="ECO:0000256" key="3">
    <source>
        <dbReference type="ARBA" id="ARBA00023125"/>
    </source>
</evidence>
<dbReference type="InterPro" id="IPR009057">
    <property type="entry name" value="Homeodomain-like_sf"/>
</dbReference>
<keyword evidence="1" id="KW-0678">Repressor</keyword>
<reference evidence="6 7" key="1">
    <citation type="journal article" date="2010" name="BMC Genomics">
        <title>Genome comparison of the epiphytic bacteria Erwinia billingiae and E. tasmaniensis with the pear pathogen E. pyrifoliae.</title>
        <authorList>
            <person name="Kube M."/>
            <person name="Migdoll A.M."/>
            <person name="Gehring I."/>
            <person name="Heitmann K."/>
            <person name="Mayer Y."/>
            <person name="Kuhl H."/>
            <person name="Knaust F."/>
            <person name="Geider K."/>
            <person name="Reinhardt R."/>
        </authorList>
    </citation>
    <scope>NUCLEOTIDE SEQUENCE [LARGE SCALE GENOMIC DNA]</scope>
    <source>
        <strain evidence="6 7">Eb661</strain>
    </source>
</reference>
<dbReference type="EMBL" id="FP236843">
    <property type="protein sequence ID" value="CAX60645.1"/>
    <property type="molecule type" value="Genomic_DNA"/>
</dbReference>
<evidence type="ECO:0000313" key="6">
    <source>
        <dbReference type="EMBL" id="CAX60645.1"/>
    </source>
</evidence>
<dbReference type="HOGENOM" id="CLU_000445_87_0_6"/>
<dbReference type="RefSeq" id="WP_013203130.1">
    <property type="nucleotide sequence ID" value="NC_014306.1"/>
</dbReference>
<dbReference type="GeneID" id="90513084"/>
<dbReference type="GO" id="GO:0043565">
    <property type="term" value="F:sequence-specific DNA binding"/>
    <property type="evidence" value="ECO:0007669"/>
    <property type="project" value="InterPro"/>
</dbReference>
<sequence>MIAQITYTAPVDASSLHYFFRYEHANANTEYLPHTHVWGQVIFVQSNVLQMQVAGQRLLTPTAIPIWIPPGVEHTSFNPKQAFFYTFNVAAEFCAGLPTSACLLNVNPIVKAIMEDFAQRAVSVPASEEDRRLCGVLLDQLKLAEEQESYLPTSDDKILSPVLLALEQDPADNTTLAQWATRVFTTERTLSRRCQAQLGMSFSEWRQRLRFLHAISLLEQGKTVQETALDLGYNSASALIVMFQQQSGTTPERYRHALRPCKRTTS</sequence>
<name>D8MUY8_ERWBE</name>
<dbReference type="Proteomes" id="UP000008793">
    <property type="component" value="Chromosome"/>
</dbReference>
<dbReference type="eggNOG" id="COG2207">
    <property type="taxonomic scope" value="Bacteria"/>
</dbReference>
<keyword evidence="4" id="KW-0804">Transcription</keyword>
<dbReference type="SUPFAM" id="SSF51182">
    <property type="entry name" value="RmlC-like cupins"/>
    <property type="match status" value="1"/>
</dbReference>
<dbReference type="Pfam" id="PF12833">
    <property type="entry name" value="HTH_18"/>
    <property type="match status" value="1"/>
</dbReference>
<protein>
    <submittedName>
        <fullName evidence="6">AraC-family regulatory protein</fullName>
    </submittedName>
</protein>
<dbReference type="InterPro" id="IPR018060">
    <property type="entry name" value="HTH_AraC"/>
</dbReference>
<accession>D8MUY8</accession>
<evidence type="ECO:0000256" key="1">
    <source>
        <dbReference type="ARBA" id="ARBA00022491"/>
    </source>
</evidence>
<gene>
    <name evidence="6" type="ordered locus">EbC_31140</name>
</gene>
<dbReference type="PANTHER" id="PTHR11019">
    <property type="entry name" value="HTH-TYPE TRANSCRIPTIONAL REGULATOR NIMR"/>
    <property type="match status" value="1"/>
</dbReference>
<organism evidence="7">
    <name type="scientific">Erwinia billingiae (strain Eb661)</name>
    <dbReference type="NCBI Taxonomy" id="634500"/>
    <lineage>
        <taxon>Bacteria</taxon>
        <taxon>Pseudomonadati</taxon>
        <taxon>Pseudomonadota</taxon>
        <taxon>Gammaproteobacteria</taxon>
        <taxon>Enterobacterales</taxon>
        <taxon>Erwiniaceae</taxon>
        <taxon>Erwinia</taxon>
    </lineage>
</organism>
<feature type="domain" description="HTH araC/xylS-type" evidence="5">
    <location>
        <begin position="160"/>
        <end position="257"/>
    </location>
</feature>
<dbReference type="PANTHER" id="PTHR11019:SF190">
    <property type="entry name" value="ARAC-FAMILY REGULATORY PROTEIN"/>
    <property type="match status" value="1"/>
</dbReference>
<evidence type="ECO:0000259" key="5">
    <source>
        <dbReference type="PROSITE" id="PS01124"/>
    </source>
</evidence>
<evidence type="ECO:0000256" key="4">
    <source>
        <dbReference type="ARBA" id="ARBA00023163"/>
    </source>
</evidence>
<dbReference type="CDD" id="cd06124">
    <property type="entry name" value="cupin_NimR-like_N"/>
    <property type="match status" value="1"/>
</dbReference>
<dbReference type="InterPro" id="IPR011051">
    <property type="entry name" value="RmlC_Cupin_sf"/>
</dbReference>
<evidence type="ECO:0000313" key="7">
    <source>
        <dbReference type="Proteomes" id="UP000008793"/>
    </source>
</evidence>
<keyword evidence="7" id="KW-1185">Reference proteome</keyword>